<dbReference type="EMBL" id="LZPO01035338">
    <property type="protein sequence ID" value="OBS75815.1"/>
    <property type="molecule type" value="Genomic_DNA"/>
</dbReference>
<dbReference type="Gene3D" id="1.10.630.10">
    <property type="entry name" value="Cytochrome P450"/>
    <property type="match status" value="1"/>
</dbReference>
<dbReference type="AlphaFoldDB" id="A0A1A6HD22"/>
<reference evidence="8 9" key="1">
    <citation type="submission" date="2016-06" db="EMBL/GenBank/DDBJ databases">
        <title>The Draft Genome Sequence and Annotation of the Desert Woodrat Neotoma lepida.</title>
        <authorList>
            <person name="Campbell M."/>
            <person name="Oakeson K.F."/>
            <person name="Yandell M."/>
            <person name="Halpert J.R."/>
            <person name="Dearing D."/>
        </authorList>
    </citation>
    <scope>NUCLEOTIDE SEQUENCE [LARGE SCALE GENOMIC DNA]</scope>
    <source>
        <strain evidence="8">417</strain>
        <tissue evidence="8">Liver</tissue>
    </source>
</reference>
<protein>
    <submittedName>
        <fullName evidence="8">Uncharacterized protein</fullName>
    </submittedName>
</protein>
<keyword evidence="7" id="KW-0408">Iron</keyword>
<keyword evidence="6" id="KW-0560">Oxidoreductase</keyword>
<evidence type="ECO:0000256" key="7">
    <source>
        <dbReference type="ARBA" id="ARBA00023004"/>
    </source>
</evidence>
<evidence type="ECO:0000256" key="2">
    <source>
        <dbReference type="ARBA" id="ARBA00010617"/>
    </source>
</evidence>
<dbReference type="STRING" id="56216.A0A1A6HD22"/>
<accession>A0A1A6HD22</accession>
<dbReference type="GO" id="GO:0006805">
    <property type="term" value="P:xenobiotic metabolic process"/>
    <property type="evidence" value="ECO:0007669"/>
    <property type="project" value="TreeGrafter"/>
</dbReference>
<gene>
    <name evidence="8" type="ORF">A6R68_17735</name>
</gene>
<comment type="similarity">
    <text evidence="2">Belongs to the cytochrome P450 family.</text>
</comment>
<evidence type="ECO:0000313" key="9">
    <source>
        <dbReference type="Proteomes" id="UP000092124"/>
    </source>
</evidence>
<keyword evidence="3" id="KW-0479">Metal-binding</keyword>
<dbReference type="GO" id="GO:0005737">
    <property type="term" value="C:cytoplasm"/>
    <property type="evidence" value="ECO:0007669"/>
    <property type="project" value="TreeGrafter"/>
</dbReference>
<comment type="subcellular location">
    <subcellularLocation>
        <location evidence="1">Microsome membrane</location>
    </subcellularLocation>
</comment>
<dbReference type="OrthoDB" id="2789670at2759"/>
<name>A0A1A6HD22_NEOLE</name>
<dbReference type="GO" id="GO:0020037">
    <property type="term" value="F:heme binding"/>
    <property type="evidence" value="ECO:0007669"/>
    <property type="project" value="InterPro"/>
</dbReference>
<dbReference type="GO" id="GO:0016712">
    <property type="term" value="F:oxidoreductase activity, acting on paired donors, with incorporation or reduction of molecular oxygen, reduced flavin or flavoprotein as one donor, and incorporation of one atom of oxygen"/>
    <property type="evidence" value="ECO:0007669"/>
    <property type="project" value="TreeGrafter"/>
</dbReference>
<evidence type="ECO:0000256" key="1">
    <source>
        <dbReference type="ARBA" id="ARBA00004524"/>
    </source>
</evidence>
<keyword evidence="5" id="KW-0492">Microsome</keyword>
<keyword evidence="4" id="KW-0256">Endoplasmic reticulum</keyword>
<dbReference type="GO" id="GO:0005506">
    <property type="term" value="F:iron ion binding"/>
    <property type="evidence" value="ECO:0007669"/>
    <property type="project" value="InterPro"/>
</dbReference>
<keyword evidence="9" id="KW-1185">Reference proteome</keyword>
<dbReference type="GO" id="GO:0006082">
    <property type="term" value="P:organic acid metabolic process"/>
    <property type="evidence" value="ECO:0007669"/>
    <property type="project" value="TreeGrafter"/>
</dbReference>
<evidence type="ECO:0000256" key="6">
    <source>
        <dbReference type="ARBA" id="ARBA00023002"/>
    </source>
</evidence>
<dbReference type="Proteomes" id="UP000092124">
    <property type="component" value="Unassembled WGS sequence"/>
</dbReference>
<dbReference type="SUPFAM" id="SSF48264">
    <property type="entry name" value="Cytochrome P450"/>
    <property type="match status" value="1"/>
</dbReference>
<organism evidence="8 9">
    <name type="scientific">Neotoma lepida</name>
    <name type="common">Desert woodrat</name>
    <dbReference type="NCBI Taxonomy" id="56216"/>
    <lineage>
        <taxon>Eukaryota</taxon>
        <taxon>Metazoa</taxon>
        <taxon>Chordata</taxon>
        <taxon>Craniata</taxon>
        <taxon>Vertebrata</taxon>
        <taxon>Euteleostomi</taxon>
        <taxon>Mammalia</taxon>
        <taxon>Eutheria</taxon>
        <taxon>Euarchontoglires</taxon>
        <taxon>Glires</taxon>
        <taxon>Rodentia</taxon>
        <taxon>Myomorpha</taxon>
        <taxon>Muroidea</taxon>
        <taxon>Cricetidae</taxon>
        <taxon>Neotominae</taxon>
        <taxon>Neotoma</taxon>
    </lineage>
</organism>
<evidence type="ECO:0000256" key="5">
    <source>
        <dbReference type="ARBA" id="ARBA00022848"/>
    </source>
</evidence>
<dbReference type="InterPro" id="IPR001128">
    <property type="entry name" value="Cyt_P450"/>
</dbReference>
<dbReference type="InterPro" id="IPR036396">
    <property type="entry name" value="Cyt_P450_sf"/>
</dbReference>
<comment type="caution">
    <text evidence="8">The sequence shown here is derived from an EMBL/GenBank/DDBJ whole genome shotgun (WGS) entry which is preliminary data.</text>
</comment>
<evidence type="ECO:0000256" key="4">
    <source>
        <dbReference type="ARBA" id="ARBA00022824"/>
    </source>
</evidence>
<dbReference type="PANTHER" id="PTHR24300:SF177">
    <property type="entry name" value="CYTOCHROME P450 2J2"/>
    <property type="match status" value="1"/>
</dbReference>
<feature type="non-terminal residue" evidence="8">
    <location>
        <position position="1"/>
    </location>
</feature>
<proteinExistence type="inferred from homology"/>
<evidence type="ECO:0000256" key="3">
    <source>
        <dbReference type="ARBA" id="ARBA00022723"/>
    </source>
</evidence>
<dbReference type="Pfam" id="PF00067">
    <property type="entry name" value="p450"/>
    <property type="match status" value="1"/>
</dbReference>
<dbReference type="PANTHER" id="PTHR24300">
    <property type="entry name" value="CYTOCHROME P450 508A4-RELATED"/>
    <property type="match status" value="1"/>
</dbReference>
<dbReference type="InterPro" id="IPR050182">
    <property type="entry name" value="Cytochrome_P450_fam2"/>
</dbReference>
<evidence type="ECO:0000313" key="8">
    <source>
        <dbReference type="EMBL" id="OBS75815.1"/>
    </source>
</evidence>
<sequence>KVQTEIDRVIGCEKKVRLADQDAMLYNNAVIHEVQRMGNIIPLNVPREVKVDTKFTGFHLPK</sequence>